<dbReference type="InterPro" id="IPR015943">
    <property type="entry name" value="WD40/YVTN_repeat-like_dom_sf"/>
</dbReference>
<evidence type="ECO:0000256" key="1">
    <source>
        <dbReference type="SAM" id="SignalP"/>
    </source>
</evidence>
<keyword evidence="1" id="KW-0732">Signal</keyword>
<protein>
    <submittedName>
        <fullName evidence="2">Oxidoreductase</fullName>
    </submittedName>
</protein>
<dbReference type="Gene3D" id="2.130.10.10">
    <property type="entry name" value="YVTN repeat-like/Quinoprotein amine dehydrogenase"/>
    <property type="match status" value="2"/>
</dbReference>
<dbReference type="Proteomes" id="UP000653343">
    <property type="component" value="Unassembled WGS sequence"/>
</dbReference>
<dbReference type="RefSeq" id="WP_189355354.1">
    <property type="nucleotide sequence ID" value="NZ_BMYU01000001.1"/>
</dbReference>
<dbReference type="PANTHER" id="PTHR47199:SF2">
    <property type="entry name" value="PHOTOSYSTEM II STABILITY_ASSEMBLY FACTOR HCF136, CHLOROPLASTIC"/>
    <property type="match status" value="1"/>
</dbReference>
<comment type="caution">
    <text evidence="2">The sequence shown here is derived from an EMBL/GenBank/DDBJ whole genome shotgun (WGS) entry which is preliminary data.</text>
</comment>
<dbReference type="PANTHER" id="PTHR47199">
    <property type="entry name" value="PHOTOSYSTEM II STABILITY/ASSEMBLY FACTOR HCF136, CHLOROPLASTIC"/>
    <property type="match status" value="1"/>
</dbReference>
<proteinExistence type="predicted"/>
<sequence length="355" mass="38076">MRVQPSLLLTSLCLLISQEIYAADAVWQRFNSPVTAELRGLSVVSSSVAWASGAQGTVLRTTDGEHWEKIAVPGAEKLDFRAIKAFSDQIAWIMSAGPGDSSRIFLTRDGGQHWEQRFVNTDPKGFWNAITVTTEGILTVFGDPDSNGLQFWQTNAQGQNLQRLPVSDALRPLENEGAFAASGTCLFQLNPQHLWAVTGGAVRARIARSSDGGQRWEMHDLPLAAGAASRGAFSVSFRDPLNGVVAGGDYKEIHYDSANLALTSDGGKNWQSIRALPAGFLSVVTHIPGTRQTVVAGGLTGSGVSRDGGLHWQQLDSTPVNTIAFADPQHGWAIGPKGLLLRYQGPALDTQSDSK</sequence>
<keyword evidence="3" id="KW-1185">Reference proteome</keyword>
<dbReference type="EMBL" id="BMYU01000001">
    <property type="protein sequence ID" value="GGX30426.1"/>
    <property type="molecule type" value="Genomic_DNA"/>
</dbReference>
<evidence type="ECO:0000313" key="3">
    <source>
        <dbReference type="Proteomes" id="UP000653343"/>
    </source>
</evidence>
<dbReference type="SUPFAM" id="SSF110296">
    <property type="entry name" value="Oligoxyloglucan reducing end-specific cellobiohydrolase"/>
    <property type="match status" value="1"/>
</dbReference>
<evidence type="ECO:0000313" key="2">
    <source>
        <dbReference type="EMBL" id="GGX30426.1"/>
    </source>
</evidence>
<feature type="signal peptide" evidence="1">
    <location>
        <begin position="1"/>
        <end position="22"/>
    </location>
</feature>
<feature type="chain" id="PRO_5045983734" evidence="1">
    <location>
        <begin position="23"/>
        <end position="355"/>
    </location>
</feature>
<organism evidence="2 3">
    <name type="scientific">Undibacterium squillarum</name>
    <dbReference type="NCBI Taxonomy" id="1131567"/>
    <lineage>
        <taxon>Bacteria</taxon>
        <taxon>Pseudomonadati</taxon>
        <taxon>Pseudomonadota</taxon>
        <taxon>Betaproteobacteria</taxon>
        <taxon>Burkholderiales</taxon>
        <taxon>Oxalobacteraceae</taxon>
        <taxon>Undibacterium</taxon>
    </lineage>
</organism>
<reference evidence="3" key="1">
    <citation type="journal article" date="2019" name="Int. J. Syst. Evol. Microbiol.">
        <title>The Global Catalogue of Microorganisms (GCM) 10K type strain sequencing project: providing services to taxonomists for standard genome sequencing and annotation.</title>
        <authorList>
            <consortium name="The Broad Institute Genomics Platform"/>
            <consortium name="The Broad Institute Genome Sequencing Center for Infectious Disease"/>
            <person name="Wu L."/>
            <person name="Ma J."/>
        </authorList>
    </citation>
    <scope>NUCLEOTIDE SEQUENCE [LARGE SCALE GENOMIC DNA]</scope>
    <source>
        <strain evidence="3">KCTC 23917</strain>
    </source>
</reference>
<accession>A0ABQ2XSU2</accession>
<gene>
    <name evidence="2" type="ORF">GCM10010946_04290</name>
</gene>
<name>A0ABQ2XSU2_9BURK</name>